<keyword evidence="3" id="KW-1133">Transmembrane helix</keyword>
<keyword evidence="1" id="KW-0677">Repeat</keyword>
<dbReference type="SUPFAM" id="SSF52540">
    <property type="entry name" value="P-loop containing nucleoside triphosphate hydrolases"/>
    <property type="match status" value="1"/>
</dbReference>
<dbReference type="Gene3D" id="3.40.50.300">
    <property type="entry name" value="P-loop containing nucleotide triphosphate hydrolases"/>
    <property type="match status" value="1"/>
</dbReference>
<gene>
    <name evidence="5" type="ORF">QBC42DRAFT_344564</name>
</gene>
<dbReference type="InterPro" id="IPR027417">
    <property type="entry name" value="P-loop_NTPase"/>
</dbReference>
<name>A0AAV9HVE9_9PEZI</name>
<keyword evidence="3" id="KW-0472">Membrane</keyword>
<evidence type="ECO:0000259" key="4">
    <source>
        <dbReference type="Pfam" id="PF24883"/>
    </source>
</evidence>
<evidence type="ECO:0000256" key="2">
    <source>
        <dbReference type="SAM" id="MobiDB-lite"/>
    </source>
</evidence>
<dbReference type="EMBL" id="MU864946">
    <property type="protein sequence ID" value="KAK4464696.1"/>
    <property type="molecule type" value="Genomic_DNA"/>
</dbReference>
<keyword evidence="3" id="KW-0812">Transmembrane</keyword>
<reference evidence="5" key="1">
    <citation type="journal article" date="2023" name="Mol. Phylogenet. Evol.">
        <title>Genome-scale phylogeny and comparative genomics of the fungal order Sordariales.</title>
        <authorList>
            <person name="Hensen N."/>
            <person name="Bonometti L."/>
            <person name="Westerberg I."/>
            <person name="Brannstrom I.O."/>
            <person name="Guillou S."/>
            <person name="Cros-Aarteil S."/>
            <person name="Calhoun S."/>
            <person name="Haridas S."/>
            <person name="Kuo A."/>
            <person name="Mondo S."/>
            <person name="Pangilinan J."/>
            <person name="Riley R."/>
            <person name="LaButti K."/>
            <person name="Andreopoulos B."/>
            <person name="Lipzen A."/>
            <person name="Chen C."/>
            <person name="Yan M."/>
            <person name="Daum C."/>
            <person name="Ng V."/>
            <person name="Clum A."/>
            <person name="Steindorff A."/>
            <person name="Ohm R.A."/>
            <person name="Martin F."/>
            <person name="Silar P."/>
            <person name="Natvig D.O."/>
            <person name="Lalanne C."/>
            <person name="Gautier V."/>
            <person name="Ament-Velasquez S.L."/>
            <person name="Kruys A."/>
            <person name="Hutchinson M.I."/>
            <person name="Powell A.J."/>
            <person name="Barry K."/>
            <person name="Miller A.N."/>
            <person name="Grigoriev I.V."/>
            <person name="Debuchy R."/>
            <person name="Gladieux P."/>
            <person name="Hiltunen Thoren M."/>
            <person name="Johannesson H."/>
        </authorList>
    </citation>
    <scope>NUCLEOTIDE SEQUENCE</scope>
    <source>
        <strain evidence="5">PSN324</strain>
    </source>
</reference>
<protein>
    <recommendedName>
        <fullName evidence="4">Nephrocystin 3-like N-terminal domain-containing protein</fullName>
    </recommendedName>
</protein>
<comment type="caution">
    <text evidence="5">The sequence shown here is derived from an EMBL/GenBank/DDBJ whole genome shotgun (WGS) entry which is preliminary data.</text>
</comment>
<evidence type="ECO:0000256" key="3">
    <source>
        <dbReference type="SAM" id="Phobius"/>
    </source>
</evidence>
<dbReference type="Pfam" id="PF24883">
    <property type="entry name" value="NPHP3_N"/>
    <property type="match status" value="1"/>
</dbReference>
<dbReference type="AlphaFoldDB" id="A0AAV9HVE9"/>
<reference evidence="5" key="2">
    <citation type="submission" date="2023-06" db="EMBL/GenBank/DDBJ databases">
        <authorList>
            <consortium name="Lawrence Berkeley National Laboratory"/>
            <person name="Mondo S.J."/>
            <person name="Hensen N."/>
            <person name="Bonometti L."/>
            <person name="Westerberg I."/>
            <person name="Brannstrom I.O."/>
            <person name="Guillou S."/>
            <person name="Cros-Aarteil S."/>
            <person name="Calhoun S."/>
            <person name="Haridas S."/>
            <person name="Kuo A."/>
            <person name="Pangilinan J."/>
            <person name="Riley R."/>
            <person name="Labutti K."/>
            <person name="Andreopoulos B."/>
            <person name="Lipzen A."/>
            <person name="Chen C."/>
            <person name="Yanf M."/>
            <person name="Daum C."/>
            <person name="Ng V."/>
            <person name="Clum A."/>
            <person name="Steindorff A."/>
            <person name="Ohm R."/>
            <person name="Martin F."/>
            <person name="Silar P."/>
            <person name="Natvig D."/>
            <person name="Lalanne C."/>
            <person name="Gautier V."/>
            <person name="Ament-Velasquez S.L."/>
            <person name="Kruys A."/>
            <person name="Hutchinson M.I."/>
            <person name="Powell A.J."/>
            <person name="Barry K."/>
            <person name="Miller A.N."/>
            <person name="Grigoriev I.V."/>
            <person name="Debuchy R."/>
            <person name="Gladieux P."/>
            <person name="Thoren M.H."/>
            <person name="Johannesson H."/>
        </authorList>
    </citation>
    <scope>NUCLEOTIDE SEQUENCE</scope>
    <source>
        <strain evidence="5">PSN324</strain>
    </source>
</reference>
<sequence length="1090" mass="123487">MDPASIIGTTSAALTFVDFICKAVAITREIHDSAAPGCRDQDVRLEKIAAAIKPGLDQLTRKVAEKGESALSDEERSMLGVANQCYAVANKILSHLRATTPQEKNSTGPNGPNVKVLSKLNRGVKTIKTALHILWTKSEADELKHEFNLCTTQLTAHLVLVTRSEIVGKMNDLVNKHLRDISRDHQAGIEKITGPGGTTLDTLLRKSDALDATLRNITGANSDFAEELSSLGCKFQESTDEQRAWSARVDQLLQIFQASDLTLQAINCRRILDAITFRDKDARVAQIASVQLAQGTYDWILEPDQSKESYPSYKTKSALRFKQWLESGTGIFHIAGKPGSGKSTLMNFLSKNAEVKKSMDIWADVPNNKLVTASAFFWNTGSQEQKSADGLYRSLLHAIISQTNDHQTLLRRLFPNHWAPGEWSPWIPRQDLAISGAEIKTALRTLINDADTDIRYCFFIDAADEFQDPNVPKWQLAQELMEWAKSPRVKICFSSREEEPWLSQFPEDRRLRLHRATKGDVRLMIENRILGHPHFDSLDPLSRNRFLDNFVETANGVFIWVKLVLEEVVEKLDHKQTVENLENLLENVPSELRDFYEEILTKKIRSSDREEAWAILSIMVFAANEFTDPHVIALHHYSLVKGTPYKPLGTKNEATGRFMDVELFEARVPLLFRGLVGVDRLECLTFAHRSVYDYLLARSRFSETTKIQTTISIIRSSVSVLKVEAEVTPIQFLVLAEIIRCLARCGHDEQILAFPYLDKLEDTLLDIQLSGDWSKFFLHDYSPFITWKNSSICGVSVFMTSCKNGFSNYIDWVLRQDPQVEWLAVPKIQPVILGLVCQEFILKSYSRSETGATRLMHTIEQLLNYRFDPNAVMSLFWVKRNKRSLLAYFRQTQWIEPTSTQCSTWQYLLRLLAGDPRQRGVWEVIAILLKHGPPPDVVFLFEGITLQPDSQRCEALASTDVIAQDTICINRRLKRFVSLLGSDVSNRYRQGATLRDLFIHFGPIDMPEILDLLHDPGRQAQLEAKPEVEANPEPEQGIVSETRSAQRRPFRVSLSEFMVVKVWWITAVGIILLGLLLNAVRTTTPAKTLI</sequence>
<proteinExistence type="predicted"/>
<dbReference type="Proteomes" id="UP001321749">
    <property type="component" value="Unassembled WGS sequence"/>
</dbReference>
<feature type="transmembrane region" description="Helical" evidence="3">
    <location>
        <begin position="1062"/>
        <end position="1080"/>
    </location>
</feature>
<feature type="region of interest" description="Disordered" evidence="2">
    <location>
        <begin position="1023"/>
        <end position="1042"/>
    </location>
</feature>
<feature type="domain" description="Nephrocystin 3-like N-terminal" evidence="4">
    <location>
        <begin position="320"/>
        <end position="496"/>
    </location>
</feature>
<organism evidence="5 6">
    <name type="scientific">Cladorrhinum samala</name>
    <dbReference type="NCBI Taxonomy" id="585594"/>
    <lineage>
        <taxon>Eukaryota</taxon>
        <taxon>Fungi</taxon>
        <taxon>Dikarya</taxon>
        <taxon>Ascomycota</taxon>
        <taxon>Pezizomycotina</taxon>
        <taxon>Sordariomycetes</taxon>
        <taxon>Sordariomycetidae</taxon>
        <taxon>Sordariales</taxon>
        <taxon>Podosporaceae</taxon>
        <taxon>Cladorrhinum</taxon>
    </lineage>
</organism>
<evidence type="ECO:0000256" key="1">
    <source>
        <dbReference type="ARBA" id="ARBA00022737"/>
    </source>
</evidence>
<accession>A0AAV9HVE9</accession>
<dbReference type="PANTHER" id="PTHR10039:SF5">
    <property type="entry name" value="NACHT DOMAIN-CONTAINING PROTEIN"/>
    <property type="match status" value="1"/>
</dbReference>
<evidence type="ECO:0000313" key="5">
    <source>
        <dbReference type="EMBL" id="KAK4464696.1"/>
    </source>
</evidence>
<evidence type="ECO:0000313" key="6">
    <source>
        <dbReference type="Proteomes" id="UP001321749"/>
    </source>
</evidence>
<dbReference type="PANTHER" id="PTHR10039">
    <property type="entry name" value="AMELOGENIN"/>
    <property type="match status" value="1"/>
</dbReference>
<keyword evidence="6" id="KW-1185">Reference proteome</keyword>
<dbReference type="InterPro" id="IPR056884">
    <property type="entry name" value="NPHP3-like_N"/>
</dbReference>